<evidence type="ECO:0000313" key="2">
    <source>
        <dbReference type="EMBL" id="MBB3175255.1"/>
    </source>
</evidence>
<feature type="region of interest" description="Disordered" evidence="1">
    <location>
        <begin position="183"/>
        <end position="242"/>
    </location>
</feature>
<accession>A0A839V314</accession>
<comment type="caution">
    <text evidence="2">The sequence shown here is derived from an EMBL/GenBank/DDBJ whole genome shotgun (WGS) entry which is preliminary data.</text>
</comment>
<name>A0A839V314_9PROT</name>
<gene>
    <name evidence="2" type="ORF">FHR90_003109</name>
</gene>
<dbReference type="EMBL" id="JACHXV010000023">
    <property type="protein sequence ID" value="MBB3175255.1"/>
    <property type="molecule type" value="Genomic_DNA"/>
</dbReference>
<dbReference type="Proteomes" id="UP000557688">
    <property type="component" value="Unassembled WGS sequence"/>
</dbReference>
<dbReference type="AlphaFoldDB" id="A0A839V314"/>
<protein>
    <submittedName>
        <fullName evidence="2">Type IV pilus biogenesis protein CpaD/CtpE</fullName>
    </submittedName>
</protein>
<reference evidence="2 3" key="1">
    <citation type="submission" date="2020-08" db="EMBL/GenBank/DDBJ databases">
        <title>Genomic Encyclopedia of Type Strains, Phase III (KMG-III): the genomes of soil and plant-associated and newly described type strains.</title>
        <authorList>
            <person name="Whitman W."/>
        </authorList>
    </citation>
    <scope>NUCLEOTIDE SEQUENCE [LARGE SCALE GENOMIC DNA]</scope>
    <source>
        <strain evidence="2 3">CECT 8088</strain>
    </source>
</reference>
<proteinExistence type="predicted"/>
<evidence type="ECO:0000256" key="1">
    <source>
        <dbReference type="SAM" id="MobiDB-lite"/>
    </source>
</evidence>
<organism evidence="2 3">
    <name type="scientific">Endobacter medicaginis</name>
    <dbReference type="NCBI Taxonomy" id="1181271"/>
    <lineage>
        <taxon>Bacteria</taxon>
        <taxon>Pseudomonadati</taxon>
        <taxon>Pseudomonadota</taxon>
        <taxon>Alphaproteobacteria</taxon>
        <taxon>Acetobacterales</taxon>
        <taxon>Acetobacteraceae</taxon>
        <taxon>Endobacter</taxon>
    </lineage>
</organism>
<sequence length="242" mass="24068">MTMRAPGAGACLVATVLLCGCEDPARDRGTAPPIVVAQSQVAVPLHGYAPGRGLRRALASLTPDGNARLVDATVETVSGPQAASAKALLVELGLDPARIVWHGNAREDILLSRSTAQTLSCATAVRPGWLGDAQRSVQPLGECIQAAALAQMVADPGDLVHPVALGPTNGAVAARAVGQWQAGTVAPAPQPRNGEGRDGGDTNGSDGDSSSSAGATPAAAPAHSSGVEGNPLLAPLPGAKAE</sequence>
<feature type="compositionally biased region" description="Low complexity" evidence="1">
    <location>
        <begin position="203"/>
        <end position="226"/>
    </location>
</feature>
<dbReference type="PROSITE" id="PS51257">
    <property type="entry name" value="PROKAR_LIPOPROTEIN"/>
    <property type="match status" value="1"/>
</dbReference>
<keyword evidence="3" id="KW-1185">Reference proteome</keyword>
<evidence type="ECO:0000313" key="3">
    <source>
        <dbReference type="Proteomes" id="UP000557688"/>
    </source>
</evidence>
<dbReference type="RefSeq" id="WP_183275503.1">
    <property type="nucleotide sequence ID" value="NZ_JACHXV010000023.1"/>
</dbReference>